<protein>
    <submittedName>
        <fullName evidence="2">Periplasmic chaperone for outer membrane proteins Skp</fullName>
    </submittedName>
</protein>
<dbReference type="SUPFAM" id="SSF111384">
    <property type="entry name" value="OmpH-like"/>
    <property type="match status" value="1"/>
</dbReference>
<dbReference type="EMBL" id="FTNE01000010">
    <property type="protein sequence ID" value="SIQ83072.1"/>
    <property type="molecule type" value="Genomic_DNA"/>
</dbReference>
<organism evidence="2 3">
    <name type="scientific">Acidiphilium rubrum</name>
    <dbReference type="NCBI Taxonomy" id="526"/>
    <lineage>
        <taxon>Bacteria</taxon>
        <taxon>Pseudomonadati</taxon>
        <taxon>Pseudomonadota</taxon>
        <taxon>Alphaproteobacteria</taxon>
        <taxon>Acetobacterales</taxon>
        <taxon>Acidocellaceae</taxon>
        <taxon>Acidiphilium</taxon>
    </lineage>
</organism>
<name>A0A8G2FDG0_ACIRU</name>
<proteinExistence type="predicted"/>
<comment type="caution">
    <text evidence="2">The sequence shown here is derived from an EMBL/GenBank/DDBJ whole genome shotgun (WGS) entry which is preliminary data.</text>
</comment>
<evidence type="ECO:0000256" key="1">
    <source>
        <dbReference type="SAM" id="MobiDB-lite"/>
    </source>
</evidence>
<dbReference type="InterPro" id="IPR005632">
    <property type="entry name" value="Chaperone_Skp"/>
</dbReference>
<dbReference type="Gene3D" id="3.30.910.20">
    <property type="entry name" value="Skp domain"/>
    <property type="match status" value="1"/>
</dbReference>
<reference evidence="2 3" key="1">
    <citation type="submission" date="2017-01" db="EMBL/GenBank/DDBJ databases">
        <authorList>
            <person name="Varghese N."/>
            <person name="Submissions S."/>
        </authorList>
    </citation>
    <scope>NUCLEOTIDE SEQUENCE [LARGE SCALE GENOMIC DNA]</scope>
    <source>
        <strain evidence="2 3">ATCC 35905</strain>
    </source>
</reference>
<dbReference type="RefSeq" id="WP_029311368.1">
    <property type="nucleotide sequence ID" value="NZ_FTNE01000010.1"/>
</dbReference>
<dbReference type="SUPFAM" id="SSF81995">
    <property type="entry name" value="beta-sandwich domain of Sec23/24"/>
    <property type="match status" value="1"/>
</dbReference>
<evidence type="ECO:0000313" key="3">
    <source>
        <dbReference type="Proteomes" id="UP000186308"/>
    </source>
</evidence>
<dbReference type="InterPro" id="IPR024930">
    <property type="entry name" value="Skp_dom_sf"/>
</dbReference>
<dbReference type="Proteomes" id="UP000186308">
    <property type="component" value="Unassembled WGS sequence"/>
</dbReference>
<feature type="region of interest" description="Disordered" evidence="1">
    <location>
        <begin position="54"/>
        <end position="80"/>
    </location>
</feature>
<dbReference type="OrthoDB" id="7272587at2"/>
<sequence length="261" mass="27823">MTRVSSLRLGLVLPAVLFGLGVGHAQSSNGQGFFIPHPKAPPVSHSVPVRAQPMIQQQQQGMPEQGQQPGTQAIPPQKLPPIPQLPALPKENAPPAPVMGVLSVPEVMQQSTAAQGVEKIIEARRQKLAAEAQADQQKWEGEQKTITGEKAKLSKAALATKEQALQREIEEAQVDFHNRNLAIEVSARGALGKIESTLIAVIRQVAQAHGMNLVLHRSQVALNVNGFDISKEVAAHLNTILPSVAVPPAVVPKMANAPAKK</sequence>
<dbReference type="AlphaFoldDB" id="A0A8G2FDG0"/>
<keyword evidence="3" id="KW-1185">Reference proteome</keyword>
<feature type="compositionally biased region" description="Low complexity" evidence="1">
    <location>
        <begin position="54"/>
        <end position="76"/>
    </location>
</feature>
<gene>
    <name evidence="2" type="ORF">SAMN05421828_11052</name>
</gene>
<evidence type="ECO:0000313" key="2">
    <source>
        <dbReference type="EMBL" id="SIQ83072.1"/>
    </source>
</evidence>
<dbReference type="SMART" id="SM00935">
    <property type="entry name" value="OmpH"/>
    <property type="match status" value="1"/>
</dbReference>
<accession>A0A8G2FDG0</accession>
<dbReference type="GO" id="GO:0051082">
    <property type="term" value="F:unfolded protein binding"/>
    <property type="evidence" value="ECO:0007669"/>
    <property type="project" value="InterPro"/>
</dbReference>
<dbReference type="Pfam" id="PF03938">
    <property type="entry name" value="OmpH"/>
    <property type="match status" value="1"/>
</dbReference>